<protein>
    <submittedName>
        <fullName evidence="1">(Mediterranean fruit fly) hypothetical protein</fullName>
    </submittedName>
</protein>
<dbReference type="OrthoDB" id="9368434at2759"/>
<organism evidence="1 2">
    <name type="scientific">Ceratitis capitata</name>
    <name type="common">Mediterranean fruit fly</name>
    <name type="synonym">Tephritis capitata</name>
    <dbReference type="NCBI Taxonomy" id="7213"/>
    <lineage>
        <taxon>Eukaryota</taxon>
        <taxon>Metazoa</taxon>
        <taxon>Ecdysozoa</taxon>
        <taxon>Arthropoda</taxon>
        <taxon>Hexapoda</taxon>
        <taxon>Insecta</taxon>
        <taxon>Pterygota</taxon>
        <taxon>Neoptera</taxon>
        <taxon>Endopterygota</taxon>
        <taxon>Diptera</taxon>
        <taxon>Brachycera</taxon>
        <taxon>Muscomorpha</taxon>
        <taxon>Tephritoidea</taxon>
        <taxon>Tephritidae</taxon>
        <taxon>Ceratitis</taxon>
        <taxon>Ceratitis</taxon>
    </lineage>
</organism>
<dbReference type="AlphaFoldDB" id="A0A811UQ44"/>
<dbReference type="InterPro" id="IPR046341">
    <property type="entry name" value="SET_dom_sf"/>
</dbReference>
<name>A0A811UQ44_CERCA</name>
<dbReference type="EMBL" id="CAJHJT010000012">
    <property type="protein sequence ID" value="CAD6999133.1"/>
    <property type="molecule type" value="Genomic_DNA"/>
</dbReference>
<proteinExistence type="predicted"/>
<comment type="caution">
    <text evidence="1">The sequence shown here is derived from an EMBL/GenBank/DDBJ whole genome shotgun (WGS) entry which is preliminary data.</text>
</comment>
<reference evidence="1" key="1">
    <citation type="submission" date="2020-11" db="EMBL/GenBank/DDBJ databases">
        <authorList>
            <person name="Whitehead M."/>
        </authorList>
    </citation>
    <scope>NUCLEOTIDE SEQUENCE</scope>
    <source>
        <strain evidence="1">EGII</strain>
    </source>
</reference>
<gene>
    <name evidence="1" type="ORF">CCAP1982_LOCUS7676</name>
</gene>
<sequence>MALFLGEYFAQASATHILCNIQLWYTGELPRLVWSICGKSNSGDEYEAAAVRHLNFAPFAATHNNNQFKHHQHHHQPPHQHQLQHLPTVPLTVAAAAAAAAASQSSTLDYERACGEHKRESIEHNTVNANVNTALANGHSSAHFDLELTPLYGAPFATAFSNHHQQQQQQQLQLQHLPTPHTIASAAATSPTTTTIPATASTTAHQMDTPFFFTQLARLQGRDNPMNGLDIRERGVYAKVRLCRGTRYGPFAVKLCSEPTAPSLAREQFESLSNRGESCLIVVMMTVDIIDGNRKENLSLLLCTASRTPNGTWSRQATTDHCRSTFSRLAGTLNDVSTWLRKIRAVDNDGEANLKNFLVAGYLWYETNRDINAGEEITIDDGRGHPFT</sequence>
<dbReference type="Gene3D" id="2.170.270.10">
    <property type="entry name" value="SET domain"/>
    <property type="match status" value="1"/>
</dbReference>
<dbReference type="Proteomes" id="UP000606786">
    <property type="component" value="Unassembled WGS sequence"/>
</dbReference>
<keyword evidence="2" id="KW-1185">Reference proteome</keyword>
<evidence type="ECO:0000313" key="1">
    <source>
        <dbReference type="EMBL" id="CAD6999133.1"/>
    </source>
</evidence>
<evidence type="ECO:0000313" key="2">
    <source>
        <dbReference type="Proteomes" id="UP000606786"/>
    </source>
</evidence>
<accession>A0A811UQ44</accession>